<dbReference type="PANTHER" id="PTHR42791">
    <property type="entry name" value="GNAT FAMILY ACETYLTRANSFERASE"/>
    <property type="match status" value="1"/>
</dbReference>
<dbReference type="PROSITE" id="PS51186">
    <property type="entry name" value="GNAT"/>
    <property type="match status" value="1"/>
</dbReference>
<dbReference type="EMBL" id="JBHUPA010000016">
    <property type="protein sequence ID" value="MFD2964355.1"/>
    <property type="molecule type" value="Genomic_DNA"/>
</dbReference>
<dbReference type="InterPro" id="IPR052523">
    <property type="entry name" value="Trichothecene_AcTrans"/>
</dbReference>
<dbReference type="Pfam" id="PF00583">
    <property type="entry name" value="Acetyltransf_1"/>
    <property type="match status" value="1"/>
</dbReference>
<reference evidence="3" key="1">
    <citation type="journal article" date="2019" name="Int. J. Syst. Evol. Microbiol.">
        <title>The Global Catalogue of Microorganisms (GCM) 10K type strain sequencing project: providing services to taxonomists for standard genome sequencing and annotation.</title>
        <authorList>
            <consortium name="The Broad Institute Genomics Platform"/>
            <consortium name="The Broad Institute Genome Sequencing Center for Infectious Disease"/>
            <person name="Wu L."/>
            <person name="Ma J."/>
        </authorList>
    </citation>
    <scope>NUCLEOTIDE SEQUENCE [LARGE SCALE GENOMIC DNA]</scope>
    <source>
        <strain evidence="3">KCTC 23098</strain>
    </source>
</reference>
<dbReference type="RefSeq" id="WP_377612546.1">
    <property type="nucleotide sequence ID" value="NZ_JBHUPA010000016.1"/>
</dbReference>
<dbReference type="GO" id="GO:0016746">
    <property type="term" value="F:acyltransferase activity"/>
    <property type="evidence" value="ECO:0007669"/>
    <property type="project" value="UniProtKB-KW"/>
</dbReference>
<evidence type="ECO:0000313" key="2">
    <source>
        <dbReference type="EMBL" id="MFD2964355.1"/>
    </source>
</evidence>
<dbReference type="InterPro" id="IPR016181">
    <property type="entry name" value="Acyl_CoA_acyltransferase"/>
</dbReference>
<evidence type="ECO:0000313" key="3">
    <source>
        <dbReference type="Proteomes" id="UP001597560"/>
    </source>
</evidence>
<dbReference type="InterPro" id="IPR000182">
    <property type="entry name" value="GNAT_dom"/>
</dbReference>
<dbReference type="PANTHER" id="PTHR42791:SF1">
    <property type="entry name" value="N-ACETYLTRANSFERASE DOMAIN-CONTAINING PROTEIN"/>
    <property type="match status" value="1"/>
</dbReference>
<keyword evidence="3" id="KW-1185">Reference proteome</keyword>
<accession>A0ABW6B6T8</accession>
<dbReference type="EC" id="2.3.-.-" evidence="2"/>
<sequence length="192" mass="22785">MIKAQYEDKLLVIELLMKSFDDNQSVNYIIKQDHERTQRIYALMDYSFAMCYRFGEVWLSNDKQACALILYPHQKKTSLQSVWWDIKLIFQSIGVNRIGKAMKREALIKKKQPSEPMVYLWFIGVNPKYQHTGIGSRLLKEVLVDAQTKGLPIYLETSTEKNLPWYQRFGFRIYDELVLTYVLHFLKYEPAK</sequence>
<keyword evidence="2" id="KW-0012">Acyltransferase</keyword>
<dbReference type="CDD" id="cd04301">
    <property type="entry name" value="NAT_SF"/>
    <property type="match status" value="1"/>
</dbReference>
<dbReference type="Gene3D" id="3.40.630.30">
    <property type="match status" value="1"/>
</dbReference>
<gene>
    <name evidence="2" type="ORF">ACFS6J_21320</name>
</gene>
<organism evidence="2 3">
    <name type="scientific">Olivibacter jilunii</name>
    <dbReference type="NCBI Taxonomy" id="985016"/>
    <lineage>
        <taxon>Bacteria</taxon>
        <taxon>Pseudomonadati</taxon>
        <taxon>Bacteroidota</taxon>
        <taxon>Sphingobacteriia</taxon>
        <taxon>Sphingobacteriales</taxon>
        <taxon>Sphingobacteriaceae</taxon>
        <taxon>Olivibacter</taxon>
    </lineage>
</organism>
<evidence type="ECO:0000259" key="1">
    <source>
        <dbReference type="PROSITE" id="PS51186"/>
    </source>
</evidence>
<keyword evidence="2" id="KW-0808">Transferase</keyword>
<feature type="domain" description="N-acetyltransferase" evidence="1">
    <location>
        <begin position="113"/>
        <end position="192"/>
    </location>
</feature>
<dbReference type="SUPFAM" id="SSF55729">
    <property type="entry name" value="Acyl-CoA N-acyltransferases (Nat)"/>
    <property type="match status" value="1"/>
</dbReference>
<protein>
    <submittedName>
        <fullName evidence="2">GNAT family N-acetyltransferase</fullName>
        <ecNumber evidence="2">2.3.-.-</ecNumber>
    </submittedName>
</protein>
<dbReference type="Proteomes" id="UP001597560">
    <property type="component" value="Unassembled WGS sequence"/>
</dbReference>
<proteinExistence type="predicted"/>
<comment type="caution">
    <text evidence="2">The sequence shown here is derived from an EMBL/GenBank/DDBJ whole genome shotgun (WGS) entry which is preliminary data.</text>
</comment>
<name>A0ABW6B6T8_9SPHI</name>